<keyword evidence="3" id="KW-1185">Reference proteome</keyword>
<gene>
    <name evidence="2" type="ORF">SAMN04489841_3754</name>
</gene>
<dbReference type="Proteomes" id="UP000199114">
    <property type="component" value="Unassembled WGS sequence"/>
</dbReference>
<proteinExistence type="predicted"/>
<dbReference type="RefSeq" id="WP_090620424.1">
    <property type="nucleotide sequence ID" value="NZ_FOFD01000005.1"/>
</dbReference>
<protein>
    <submittedName>
        <fullName evidence="2">Uncharacterized protein</fullName>
    </submittedName>
</protein>
<sequence length="64" mass="6858">MGFLRSVSRVVLGVNVLFLLLLGFSFLFLEPGTGAYVVAVLTLIPVVLSLVASVAVIYTGWDPF</sequence>
<evidence type="ECO:0000256" key="1">
    <source>
        <dbReference type="SAM" id="Phobius"/>
    </source>
</evidence>
<feature type="transmembrane region" description="Helical" evidence="1">
    <location>
        <begin position="7"/>
        <end position="29"/>
    </location>
</feature>
<reference evidence="3" key="1">
    <citation type="submission" date="2016-10" db="EMBL/GenBank/DDBJ databases">
        <authorList>
            <person name="Varghese N."/>
            <person name="Submissions S."/>
        </authorList>
    </citation>
    <scope>NUCLEOTIDE SEQUENCE [LARGE SCALE GENOMIC DNA]</scope>
    <source>
        <strain evidence="3">DSM 25055</strain>
    </source>
</reference>
<organism evidence="2 3">
    <name type="scientific">Natrinema salaciae</name>
    <dbReference type="NCBI Taxonomy" id="1186196"/>
    <lineage>
        <taxon>Archaea</taxon>
        <taxon>Methanobacteriati</taxon>
        <taxon>Methanobacteriota</taxon>
        <taxon>Stenosarchaea group</taxon>
        <taxon>Halobacteria</taxon>
        <taxon>Halobacteriales</taxon>
        <taxon>Natrialbaceae</taxon>
        <taxon>Natrinema</taxon>
    </lineage>
</organism>
<feature type="transmembrane region" description="Helical" evidence="1">
    <location>
        <begin position="35"/>
        <end position="61"/>
    </location>
</feature>
<keyword evidence="1" id="KW-1133">Transmembrane helix</keyword>
<dbReference type="STRING" id="1186196.SAMN04489841_3754"/>
<dbReference type="AlphaFoldDB" id="A0A1H9NUX4"/>
<keyword evidence="1" id="KW-0812">Transmembrane</keyword>
<evidence type="ECO:0000313" key="2">
    <source>
        <dbReference type="EMBL" id="SER39844.1"/>
    </source>
</evidence>
<keyword evidence="1" id="KW-0472">Membrane</keyword>
<dbReference type="EMBL" id="FOFD01000005">
    <property type="protein sequence ID" value="SER39844.1"/>
    <property type="molecule type" value="Genomic_DNA"/>
</dbReference>
<evidence type="ECO:0000313" key="3">
    <source>
        <dbReference type="Proteomes" id="UP000199114"/>
    </source>
</evidence>
<accession>A0A1H9NUX4</accession>
<name>A0A1H9NUX4_9EURY</name>